<feature type="site" description="Transition state stabilizer" evidence="6">
    <location>
        <position position="180"/>
    </location>
</feature>
<dbReference type="GO" id="GO:0006085">
    <property type="term" value="P:acetyl-CoA biosynthetic process"/>
    <property type="evidence" value="ECO:0007669"/>
    <property type="project" value="UniProtKB-UniRule"/>
</dbReference>
<dbReference type="InterPro" id="IPR000890">
    <property type="entry name" value="Aliphatic_acid_kin_short-chain"/>
</dbReference>
<feature type="binding site" evidence="6">
    <location>
        <begin position="327"/>
        <end position="331"/>
    </location>
    <ligand>
        <name>ATP</name>
        <dbReference type="ChEBI" id="CHEBI:30616"/>
    </ligand>
</feature>
<keyword evidence="6" id="KW-0963">Cytoplasm</keyword>
<evidence type="ECO:0000256" key="3">
    <source>
        <dbReference type="ARBA" id="ARBA00022741"/>
    </source>
</evidence>
<dbReference type="EMBL" id="JQNX01000002">
    <property type="protein sequence ID" value="KIE59030.1"/>
    <property type="molecule type" value="Genomic_DNA"/>
</dbReference>
<evidence type="ECO:0000313" key="10">
    <source>
        <dbReference type="Proteomes" id="UP000031594"/>
    </source>
</evidence>
<dbReference type="PRINTS" id="PR00471">
    <property type="entry name" value="ACETATEKNASE"/>
</dbReference>
<dbReference type="KEGG" id="mkc:kam1_1858"/>
<dbReference type="PIRSF" id="PIRSF000722">
    <property type="entry name" value="Acetate_prop_kin"/>
    <property type="match status" value="1"/>
</dbReference>
<dbReference type="PROSITE" id="PS01076">
    <property type="entry name" value="ACETATE_KINASE_2"/>
    <property type="match status" value="1"/>
</dbReference>
<dbReference type="GO" id="GO:0005524">
    <property type="term" value="F:ATP binding"/>
    <property type="evidence" value="ECO:0007669"/>
    <property type="project" value="UniProtKB-KW"/>
</dbReference>
<reference evidence="8 10" key="1">
    <citation type="submission" date="2014-08" db="EMBL/GenBank/DDBJ databases">
        <title>Methylacidiphilum kamchatkense strain Kam1 draft genome sequence.</title>
        <authorList>
            <person name="Birkeland N.-K."/>
            <person name="Erikstad H.A."/>
        </authorList>
    </citation>
    <scope>NUCLEOTIDE SEQUENCE [LARGE SCALE GENOMIC DNA]</scope>
    <source>
        <strain evidence="8 10">Kam1</strain>
    </source>
</reference>
<evidence type="ECO:0000256" key="6">
    <source>
        <dbReference type="HAMAP-Rule" id="MF_00020"/>
    </source>
</evidence>
<comment type="cofactor">
    <cofactor evidence="6">
        <name>Mg(2+)</name>
        <dbReference type="ChEBI" id="CHEBI:18420"/>
    </cofactor>
    <cofactor evidence="6">
        <name>Mn(2+)</name>
        <dbReference type="ChEBI" id="CHEBI:29035"/>
    </cofactor>
    <text evidence="6">Mg(2+). Can also accept Mn(2+).</text>
</comment>
<keyword evidence="10" id="KW-1185">Reference proteome</keyword>
<dbReference type="InterPro" id="IPR043129">
    <property type="entry name" value="ATPase_NBD"/>
</dbReference>
<evidence type="ECO:0000313" key="8">
    <source>
        <dbReference type="EMBL" id="KIE59030.1"/>
    </source>
</evidence>
<keyword evidence="5 6" id="KW-0067">ATP-binding</keyword>
<dbReference type="PANTHER" id="PTHR21060">
    <property type="entry name" value="ACETATE KINASE"/>
    <property type="match status" value="1"/>
</dbReference>
<dbReference type="Proteomes" id="UP000031594">
    <property type="component" value="Unassembled WGS sequence"/>
</dbReference>
<comment type="pathway">
    <text evidence="6">Metabolic intermediate biosynthesis; acetyl-CoA biosynthesis; acetyl-CoA from acetate: step 1/2.</text>
</comment>
<dbReference type="EMBL" id="CP037899">
    <property type="protein sequence ID" value="QDQ43070.1"/>
    <property type="molecule type" value="Genomic_DNA"/>
</dbReference>
<keyword evidence="4 6" id="KW-0418">Kinase</keyword>
<feature type="binding site" evidence="6">
    <location>
        <begin position="207"/>
        <end position="211"/>
    </location>
    <ligand>
        <name>ATP</name>
        <dbReference type="ChEBI" id="CHEBI:30616"/>
    </ligand>
</feature>
<dbReference type="Proteomes" id="UP000315925">
    <property type="component" value="Chromosome"/>
</dbReference>
<dbReference type="GO" id="GO:0008776">
    <property type="term" value="F:acetate kinase activity"/>
    <property type="evidence" value="ECO:0007669"/>
    <property type="project" value="UniProtKB-UniRule"/>
</dbReference>
<evidence type="ECO:0000256" key="1">
    <source>
        <dbReference type="ARBA" id="ARBA00008748"/>
    </source>
</evidence>
<dbReference type="STRING" id="1202785.A946_03050"/>
<evidence type="ECO:0000256" key="7">
    <source>
        <dbReference type="RuleBase" id="RU003835"/>
    </source>
</evidence>
<dbReference type="UniPathway" id="UPA00340">
    <property type="reaction ID" value="UER00458"/>
</dbReference>
<comment type="subunit">
    <text evidence="6">Homodimer.</text>
</comment>
<dbReference type="GO" id="GO:0000287">
    <property type="term" value="F:magnesium ion binding"/>
    <property type="evidence" value="ECO:0007669"/>
    <property type="project" value="UniProtKB-UniRule"/>
</dbReference>
<dbReference type="RefSeq" id="WP_039720936.1">
    <property type="nucleotide sequence ID" value="NZ_CP037899.1"/>
</dbReference>
<evidence type="ECO:0000313" key="11">
    <source>
        <dbReference type="Proteomes" id="UP000315925"/>
    </source>
</evidence>
<reference evidence="11" key="3">
    <citation type="submission" date="2019-03" db="EMBL/GenBank/DDBJ databases">
        <title>Complete genome of Methylacidiphilum kamchatkense Kam1.</title>
        <authorList>
            <person name="Kruse T."/>
            <person name="Murarilal Ratnadevi C."/>
            <person name="Erikstad H.-A."/>
            <person name="Birkeland N.-K."/>
        </authorList>
    </citation>
    <scope>NUCLEOTIDE SEQUENCE [LARGE SCALE GENOMIC DNA]</scope>
    <source>
        <strain evidence="11">kam1</strain>
    </source>
</reference>
<dbReference type="EC" id="2.7.2.1" evidence="6"/>
<dbReference type="InterPro" id="IPR004372">
    <property type="entry name" value="Ac/propionate_kinase"/>
</dbReference>
<evidence type="ECO:0000256" key="4">
    <source>
        <dbReference type="ARBA" id="ARBA00022777"/>
    </source>
</evidence>
<evidence type="ECO:0000256" key="2">
    <source>
        <dbReference type="ARBA" id="ARBA00022679"/>
    </source>
</evidence>
<proteinExistence type="inferred from homology"/>
<comment type="function">
    <text evidence="6">Catalyzes the formation of acetyl phosphate from acetate and ATP. Can also catalyze the reverse reaction.</text>
</comment>
<gene>
    <name evidence="6" type="primary">ackA</name>
    <name evidence="8" type="ORF">A946_03050</name>
    <name evidence="9" type="ORF">kam1_1858</name>
</gene>
<sequence length="397" mass="44385">MKDKQALILTVNSGSTSIKISVFDSETESLVLHGTIERIGITNSLFQFKNREGEIIAEELLQLKDHDEAIAKLFSFLKKHRLESSLLAVGHRIVHGGQLFQEPRLVTSEMLENLKELIPLAPDHLPSQILAIESFRKHIPQTKNICCFDTAFHRTIPHYARLYALPKSLRNMGIIRYGFHGLSCEYVMEELQKKEKEKAWGKIIIAHLGGGASLTAVYNGQSMDTTMGFSPLSGLIMGTRCGDLDPGAVLYLIKEKGFRATELYDLLNKQSGLLGLSGKSPNMKDLLEDSTKEAKEAVDTFVYQAKKYLGAFITILNGLDILVFTGGIGENSSEIREKICKNLDCWAIQLDPIKNQAHNEIISTEKSTAKIRIVKTNEELIIARRTLQLFRQGTLTL</sequence>
<dbReference type="GO" id="GO:0005737">
    <property type="term" value="C:cytoplasm"/>
    <property type="evidence" value="ECO:0007669"/>
    <property type="project" value="UniProtKB-SubCell"/>
</dbReference>
<protein>
    <recommendedName>
        <fullName evidence="6">Acetate kinase</fullName>
        <ecNumber evidence="6">2.7.2.1</ecNumber>
    </recommendedName>
    <alternativeName>
        <fullName evidence="6">Acetokinase</fullName>
    </alternativeName>
</protein>
<accession>A0A0C1V5L6</accession>
<dbReference type="NCBIfam" id="TIGR00016">
    <property type="entry name" value="ackA"/>
    <property type="match status" value="1"/>
</dbReference>
<dbReference type="OrthoDB" id="9802453at2"/>
<evidence type="ECO:0000256" key="5">
    <source>
        <dbReference type="ARBA" id="ARBA00022840"/>
    </source>
</evidence>
<feature type="site" description="Transition state stabilizer" evidence="6">
    <location>
        <position position="240"/>
    </location>
</feature>
<keyword evidence="2 6" id="KW-0808">Transferase</keyword>
<organism evidence="9 11">
    <name type="scientific">Methylacidiphilum kamchatkense Kam1</name>
    <dbReference type="NCBI Taxonomy" id="1202785"/>
    <lineage>
        <taxon>Bacteria</taxon>
        <taxon>Pseudomonadati</taxon>
        <taxon>Verrucomicrobiota</taxon>
        <taxon>Methylacidiphilae</taxon>
        <taxon>Methylacidiphilales</taxon>
        <taxon>Methylacidiphilaceae</taxon>
        <taxon>Methylacidiphilum (ex Ratnadevi et al. 2023)</taxon>
    </lineage>
</organism>
<feature type="binding site" evidence="6">
    <location>
        <position position="378"/>
    </location>
    <ligand>
        <name>Mg(2+)</name>
        <dbReference type="ChEBI" id="CHEBI:18420"/>
    </ligand>
</feature>
<dbReference type="GO" id="GO:0006083">
    <property type="term" value="P:acetate metabolic process"/>
    <property type="evidence" value="ECO:0007669"/>
    <property type="project" value="TreeGrafter"/>
</dbReference>
<dbReference type="AlphaFoldDB" id="A0A0C1V5L6"/>
<comment type="catalytic activity">
    <reaction evidence="6">
        <text>acetate + ATP = acetyl phosphate + ADP</text>
        <dbReference type="Rhea" id="RHEA:11352"/>
        <dbReference type="ChEBI" id="CHEBI:22191"/>
        <dbReference type="ChEBI" id="CHEBI:30089"/>
        <dbReference type="ChEBI" id="CHEBI:30616"/>
        <dbReference type="ChEBI" id="CHEBI:456216"/>
        <dbReference type="EC" id="2.7.2.1"/>
    </reaction>
</comment>
<name>A0A0C1V5L6_9BACT</name>
<evidence type="ECO:0000313" key="9">
    <source>
        <dbReference type="EMBL" id="QDQ43070.1"/>
    </source>
</evidence>
<comment type="subcellular location">
    <subcellularLocation>
        <location evidence="6">Cytoplasm</location>
    </subcellularLocation>
</comment>
<dbReference type="InterPro" id="IPR023865">
    <property type="entry name" value="Aliphatic_acid_kinase_CS"/>
</dbReference>
<dbReference type="PROSITE" id="PS01075">
    <property type="entry name" value="ACETATE_KINASE_1"/>
    <property type="match status" value="1"/>
</dbReference>
<feature type="binding site" evidence="6">
    <location>
        <position position="12"/>
    </location>
    <ligand>
        <name>Mg(2+)</name>
        <dbReference type="ChEBI" id="CHEBI:18420"/>
    </ligand>
</feature>
<comment type="similarity">
    <text evidence="1 6 7">Belongs to the acetokinase family.</text>
</comment>
<keyword evidence="6" id="KW-0479">Metal-binding</keyword>
<feature type="binding site" evidence="6">
    <location>
        <position position="92"/>
    </location>
    <ligand>
        <name>substrate</name>
    </ligand>
</feature>
<dbReference type="Pfam" id="PF00871">
    <property type="entry name" value="Acetate_kinase"/>
    <property type="match status" value="1"/>
</dbReference>
<feature type="active site" description="Proton donor/acceptor" evidence="6">
    <location>
        <position position="149"/>
    </location>
</feature>
<keyword evidence="3 6" id="KW-0547">Nucleotide-binding</keyword>
<dbReference type="HAMAP" id="MF_00020">
    <property type="entry name" value="Acetate_kinase"/>
    <property type="match status" value="1"/>
</dbReference>
<reference evidence="9" key="2">
    <citation type="journal article" date="2019" name="BMC Genomics">
        <title>Complete genome sequence analysis of the thermoacidophilic verrucomicrobial methanotroph 'Candidatus Methylacidiphilum kamchatkense' strain Kam1 and comparison with its closest relatives.</title>
        <authorList>
            <person name="Kruse T."/>
            <person name="Ratnadevi C.M."/>
            <person name="Erikstad H.A."/>
            <person name="Birkeland N.K."/>
        </authorList>
    </citation>
    <scope>NUCLEOTIDE SEQUENCE</scope>
    <source>
        <strain evidence="9">Kam1</strain>
    </source>
</reference>
<feature type="binding site" evidence="6">
    <location>
        <position position="19"/>
    </location>
    <ligand>
        <name>ATP</name>
        <dbReference type="ChEBI" id="CHEBI:30616"/>
    </ligand>
</feature>
<dbReference type="SUPFAM" id="SSF53067">
    <property type="entry name" value="Actin-like ATPase domain"/>
    <property type="match status" value="2"/>
</dbReference>
<dbReference type="PANTHER" id="PTHR21060:SF15">
    <property type="entry name" value="ACETATE KINASE-RELATED"/>
    <property type="match status" value="1"/>
</dbReference>
<dbReference type="Gene3D" id="3.30.420.40">
    <property type="match status" value="2"/>
</dbReference>
<comment type="caution">
    <text evidence="6">Lacks conserved residue(s) required for the propagation of feature annotation.</text>
</comment>
<keyword evidence="6" id="KW-0460">Magnesium</keyword>